<sequence>MKAAVLTAFGSPLVVDTVPDPVIGTGEAIVDVVAAPVLAYADEVFSGARRYLLPPPVIPGCGAIGRVRTVGPDATVLRAGDWVFCDPTVRARDDAVMPDIVLQGWSARGEGGQRLQDHHRHGAFAERVRVPTENAIRIGPIAEAQAGHWCALTTLLVPYGGLLAADLRAGETLLVSGATGHFGSAAVAVGLAMGAACIVAPGRNAAVLEDLVRRFGDRIRPVALTGDEATDRARMTAAAPGPIDCVLDILPPSVDARVVRAAVMTVRPGGRAVLMGGVGMLGGDDLALPYPWIMRNDVTVRGKWMYPPDAVGRLAALVRSGLLRLEEYAVTDFPLNAANEAVAHAAATGGPFRLTVLRPGSGRENGTG</sequence>
<dbReference type="OrthoDB" id="9787435at2"/>
<protein>
    <submittedName>
        <fullName evidence="2">Alcohol dehydrogenase</fullName>
    </submittedName>
</protein>
<dbReference type="SUPFAM" id="SSF51735">
    <property type="entry name" value="NAD(P)-binding Rossmann-fold domains"/>
    <property type="match status" value="1"/>
</dbReference>
<reference evidence="2 3" key="1">
    <citation type="submission" date="2016-04" db="EMBL/GenBank/DDBJ databases">
        <authorList>
            <person name="Evans L.H."/>
            <person name="Alamgir A."/>
            <person name="Owens N."/>
            <person name="Weber N.D."/>
            <person name="Virtaneva K."/>
            <person name="Barbian K."/>
            <person name="Babar A."/>
            <person name="Rosenke K."/>
        </authorList>
    </citation>
    <scope>NUCLEOTIDE SEQUENCE [LARGE SCALE GENOMIC DNA]</scope>
    <source>
        <strain evidence="2 3">PMB02</strain>
    </source>
</reference>
<comment type="caution">
    <text evidence="2">The sequence shown here is derived from an EMBL/GenBank/DDBJ whole genome shotgun (WGS) entry which is preliminary data.</text>
</comment>
<dbReference type="AlphaFoldDB" id="A0A179SMH1"/>
<dbReference type="RefSeq" id="WP_048433245.1">
    <property type="nucleotide sequence ID" value="NZ_LWHQ01000002.1"/>
</dbReference>
<dbReference type="SUPFAM" id="SSF50129">
    <property type="entry name" value="GroES-like"/>
    <property type="match status" value="1"/>
</dbReference>
<dbReference type="InterPro" id="IPR051397">
    <property type="entry name" value="Zn-ADH-like_protein"/>
</dbReference>
<accession>A0A179SMH1</accession>
<gene>
    <name evidence="2" type="ORF">A5481_00610</name>
</gene>
<name>A0A179SMH1_9HYPH</name>
<dbReference type="PANTHER" id="PTHR43677">
    <property type="entry name" value="SHORT-CHAIN DEHYDROGENASE/REDUCTASE"/>
    <property type="match status" value="1"/>
</dbReference>
<dbReference type="CDD" id="cd05188">
    <property type="entry name" value="MDR"/>
    <property type="match status" value="1"/>
</dbReference>
<feature type="domain" description="Alcohol dehydrogenase-like N-terminal" evidence="1">
    <location>
        <begin position="25"/>
        <end position="138"/>
    </location>
</feature>
<evidence type="ECO:0000313" key="3">
    <source>
        <dbReference type="Proteomes" id="UP000078316"/>
    </source>
</evidence>
<dbReference type="PANTHER" id="PTHR43677:SF4">
    <property type="entry name" value="QUINONE OXIDOREDUCTASE-LIKE PROTEIN 2"/>
    <property type="match status" value="1"/>
</dbReference>
<evidence type="ECO:0000259" key="1">
    <source>
        <dbReference type="Pfam" id="PF08240"/>
    </source>
</evidence>
<dbReference type="InterPro" id="IPR013154">
    <property type="entry name" value="ADH-like_N"/>
</dbReference>
<dbReference type="InterPro" id="IPR011032">
    <property type="entry name" value="GroES-like_sf"/>
</dbReference>
<dbReference type="Gene3D" id="3.40.50.720">
    <property type="entry name" value="NAD(P)-binding Rossmann-like Domain"/>
    <property type="match status" value="1"/>
</dbReference>
<dbReference type="Pfam" id="PF08240">
    <property type="entry name" value="ADH_N"/>
    <property type="match status" value="1"/>
</dbReference>
<organism evidence="2 3">
    <name type="scientific">Methylobacterium platani</name>
    <dbReference type="NCBI Taxonomy" id="427683"/>
    <lineage>
        <taxon>Bacteria</taxon>
        <taxon>Pseudomonadati</taxon>
        <taxon>Pseudomonadota</taxon>
        <taxon>Alphaproteobacteria</taxon>
        <taxon>Hyphomicrobiales</taxon>
        <taxon>Methylobacteriaceae</taxon>
        <taxon>Methylobacterium</taxon>
    </lineage>
</organism>
<dbReference type="STRING" id="427683.A5481_00610"/>
<proteinExistence type="predicted"/>
<dbReference type="Gene3D" id="3.90.180.10">
    <property type="entry name" value="Medium-chain alcohol dehydrogenases, catalytic domain"/>
    <property type="match status" value="1"/>
</dbReference>
<dbReference type="Proteomes" id="UP000078316">
    <property type="component" value="Unassembled WGS sequence"/>
</dbReference>
<dbReference type="EMBL" id="LWHQ01000002">
    <property type="protein sequence ID" value="OAS27653.1"/>
    <property type="molecule type" value="Genomic_DNA"/>
</dbReference>
<dbReference type="GO" id="GO:0016491">
    <property type="term" value="F:oxidoreductase activity"/>
    <property type="evidence" value="ECO:0007669"/>
    <property type="project" value="TreeGrafter"/>
</dbReference>
<evidence type="ECO:0000313" key="2">
    <source>
        <dbReference type="EMBL" id="OAS27653.1"/>
    </source>
</evidence>
<dbReference type="InterPro" id="IPR036291">
    <property type="entry name" value="NAD(P)-bd_dom_sf"/>
</dbReference>